<sequence length="251" mass="28339">VDIAELKSKNVGELHDLAEELNISNFTGLRKQDLIFRIEHKLLETDVVLRADGVLEIRPEGYGFLRSQDWSYLYSPDDIYVSPSQIKRFNLRTGDSIKGQVRPPKSGERYLALLKVESINGLRPEDTQGRPDFENLRPTFPEERLDLEVRGGNSVSMRIVDLMAPIGKGQRGLIVSPPKAGKTMMLQQMANSISKNSPEAHLIVLLIDERPEEVTDMRAQVDGEVISSTFDESAERHIQVAEMVMEKAKRL</sequence>
<dbReference type="InterPro" id="IPR000194">
    <property type="entry name" value="ATPase_F1/V1/A1_a/bsu_nucl-bd"/>
</dbReference>
<dbReference type="PANTHER" id="PTHR46425:SF1">
    <property type="entry name" value="TRANSCRIPTION TERMINATION FACTOR RHO"/>
    <property type="match status" value="1"/>
</dbReference>
<proteinExistence type="inferred from homology"/>
<gene>
    <name evidence="6" type="ORF">METZ01_LOCUS381342</name>
</gene>
<evidence type="ECO:0000256" key="4">
    <source>
        <dbReference type="ARBA" id="ARBA00023163"/>
    </source>
</evidence>
<dbReference type="CDD" id="cd04459">
    <property type="entry name" value="Rho_CSD"/>
    <property type="match status" value="1"/>
</dbReference>
<keyword evidence="2" id="KW-0067">ATP-binding</keyword>
<dbReference type="SUPFAM" id="SSF50249">
    <property type="entry name" value="Nucleic acid-binding proteins"/>
    <property type="match status" value="1"/>
</dbReference>
<keyword evidence="2" id="KW-0547">Nucleotide-binding</keyword>
<dbReference type="SUPFAM" id="SSF68912">
    <property type="entry name" value="Rho N-terminal domain-like"/>
    <property type="match status" value="1"/>
</dbReference>
<dbReference type="EMBL" id="UINC01141003">
    <property type="protein sequence ID" value="SVD28488.1"/>
    <property type="molecule type" value="Genomic_DNA"/>
</dbReference>
<keyword evidence="4" id="KW-0804">Transcription</keyword>
<dbReference type="GO" id="GO:0003723">
    <property type="term" value="F:RNA binding"/>
    <property type="evidence" value="ECO:0007669"/>
    <property type="project" value="InterPro"/>
</dbReference>
<dbReference type="SMART" id="SM00959">
    <property type="entry name" value="Rho_N"/>
    <property type="match status" value="1"/>
</dbReference>
<dbReference type="Gene3D" id="2.40.50.140">
    <property type="entry name" value="Nucleic acid-binding proteins"/>
    <property type="match status" value="1"/>
</dbReference>
<feature type="domain" description="Rho RNA-BD" evidence="5">
    <location>
        <begin position="48"/>
        <end position="123"/>
    </location>
</feature>
<dbReference type="PROSITE" id="PS51856">
    <property type="entry name" value="RHO_RNA_BD"/>
    <property type="match status" value="1"/>
</dbReference>
<name>A0A382U465_9ZZZZ</name>
<keyword evidence="3" id="KW-0805">Transcription regulation</keyword>
<evidence type="ECO:0000256" key="1">
    <source>
        <dbReference type="ARBA" id="ARBA00022801"/>
    </source>
</evidence>
<dbReference type="NCBIfam" id="NF006886">
    <property type="entry name" value="PRK09376.1"/>
    <property type="match status" value="1"/>
</dbReference>
<dbReference type="GO" id="GO:0004386">
    <property type="term" value="F:helicase activity"/>
    <property type="evidence" value="ECO:0007669"/>
    <property type="project" value="UniProtKB-KW"/>
</dbReference>
<protein>
    <recommendedName>
        <fullName evidence="5">Rho RNA-BD domain-containing protein</fullName>
    </recommendedName>
</protein>
<dbReference type="GO" id="GO:0006353">
    <property type="term" value="P:DNA-templated transcription termination"/>
    <property type="evidence" value="ECO:0007669"/>
    <property type="project" value="InterPro"/>
</dbReference>
<dbReference type="InterPro" id="IPR027417">
    <property type="entry name" value="P-loop_NTPase"/>
</dbReference>
<dbReference type="InterPro" id="IPR012340">
    <property type="entry name" value="NA-bd_OB-fold"/>
</dbReference>
<keyword evidence="2" id="KW-0347">Helicase</keyword>
<evidence type="ECO:0000313" key="6">
    <source>
        <dbReference type="EMBL" id="SVD28488.1"/>
    </source>
</evidence>
<feature type="non-terminal residue" evidence="6">
    <location>
        <position position="1"/>
    </location>
</feature>
<dbReference type="GO" id="GO:0005524">
    <property type="term" value="F:ATP binding"/>
    <property type="evidence" value="ECO:0007669"/>
    <property type="project" value="InterPro"/>
</dbReference>
<accession>A0A382U465</accession>
<dbReference type="AlphaFoldDB" id="A0A382U465"/>
<dbReference type="InterPro" id="IPR011112">
    <property type="entry name" value="Rho-like_N"/>
</dbReference>
<dbReference type="InterPro" id="IPR011113">
    <property type="entry name" value="Rho_RNA-bd"/>
</dbReference>
<dbReference type="InterPro" id="IPR036269">
    <property type="entry name" value="Rho_N_sf"/>
</dbReference>
<dbReference type="Pfam" id="PF07497">
    <property type="entry name" value="Rho_RNA_bind"/>
    <property type="match status" value="1"/>
</dbReference>
<dbReference type="PANTHER" id="PTHR46425">
    <property type="entry name" value="TRANSCRIPTION TERMINATION FACTOR RHO"/>
    <property type="match status" value="1"/>
</dbReference>
<keyword evidence="1" id="KW-0378">Hydrolase</keyword>
<organism evidence="6">
    <name type="scientific">marine metagenome</name>
    <dbReference type="NCBI Taxonomy" id="408172"/>
    <lineage>
        <taxon>unclassified sequences</taxon>
        <taxon>metagenomes</taxon>
        <taxon>ecological metagenomes</taxon>
    </lineage>
</organism>
<dbReference type="GO" id="GO:0016787">
    <property type="term" value="F:hydrolase activity"/>
    <property type="evidence" value="ECO:0007669"/>
    <property type="project" value="UniProtKB-KW"/>
</dbReference>
<evidence type="ECO:0000256" key="3">
    <source>
        <dbReference type="ARBA" id="ARBA00023015"/>
    </source>
</evidence>
<dbReference type="SUPFAM" id="SSF52540">
    <property type="entry name" value="P-loop containing nucleoside triphosphate hydrolases"/>
    <property type="match status" value="1"/>
</dbReference>
<evidence type="ECO:0000259" key="5">
    <source>
        <dbReference type="PROSITE" id="PS51856"/>
    </source>
</evidence>
<reference evidence="6" key="1">
    <citation type="submission" date="2018-05" db="EMBL/GenBank/DDBJ databases">
        <authorList>
            <person name="Lanie J.A."/>
            <person name="Ng W.-L."/>
            <person name="Kazmierczak K.M."/>
            <person name="Andrzejewski T.M."/>
            <person name="Davidsen T.M."/>
            <person name="Wayne K.J."/>
            <person name="Tettelin H."/>
            <person name="Glass J.I."/>
            <person name="Rusch D."/>
            <person name="Podicherti R."/>
            <person name="Tsui H.-C.T."/>
            <person name="Winkler M.E."/>
        </authorList>
    </citation>
    <scope>NUCLEOTIDE SEQUENCE</scope>
</reference>
<dbReference type="GO" id="GO:0008186">
    <property type="term" value="F:ATP-dependent activity, acting on RNA"/>
    <property type="evidence" value="ECO:0007669"/>
    <property type="project" value="InterPro"/>
</dbReference>
<dbReference type="HAMAP" id="MF_01884">
    <property type="entry name" value="Rho"/>
    <property type="match status" value="1"/>
</dbReference>
<dbReference type="SMART" id="SM00357">
    <property type="entry name" value="CSP"/>
    <property type="match status" value="1"/>
</dbReference>
<evidence type="ECO:0000256" key="2">
    <source>
        <dbReference type="ARBA" id="ARBA00022806"/>
    </source>
</evidence>
<dbReference type="Pfam" id="PF07498">
    <property type="entry name" value="Rho_N"/>
    <property type="match status" value="1"/>
</dbReference>
<feature type="non-terminal residue" evidence="6">
    <location>
        <position position="251"/>
    </location>
</feature>
<dbReference type="InterPro" id="IPR004665">
    <property type="entry name" value="Term_rho"/>
</dbReference>
<dbReference type="InterPro" id="IPR011129">
    <property type="entry name" value="CSD"/>
</dbReference>
<dbReference type="Pfam" id="PF00006">
    <property type="entry name" value="ATP-synt_ab"/>
    <property type="match status" value="1"/>
</dbReference>
<dbReference type="Gene3D" id="3.40.50.300">
    <property type="entry name" value="P-loop containing nucleotide triphosphate hydrolases"/>
    <property type="match status" value="1"/>
</dbReference>